<dbReference type="Proteomes" id="UP000736672">
    <property type="component" value="Unassembled WGS sequence"/>
</dbReference>
<name>A0A9P9HX45_FUSSL</name>
<organism evidence="1 2">
    <name type="scientific">Fusarium solani</name>
    <name type="common">Filamentous fungus</name>
    <dbReference type="NCBI Taxonomy" id="169388"/>
    <lineage>
        <taxon>Eukaryota</taxon>
        <taxon>Fungi</taxon>
        <taxon>Dikarya</taxon>
        <taxon>Ascomycota</taxon>
        <taxon>Pezizomycotina</taxon>
        <taxon>Sordariomycetes</taxon>
        <taxon>Hypocreomycetidae</taxon>
        <taxon>Hypocreales</taxon>
        <taxon>Nectriaceae</taxon>
        <taxon>Fusarium</taxon>
        <taxon>Fusarium solani species complex</taxon>
    </lineage>
</organism>
<dbReference type="OrthoDB" id="5078127at2759"/>
<evidence type="ECO:0000313" key="1">
    <source>
        <dbReference type="EMBL" id="KAH7264547.1"/>
    </source>
</evidence>
<reference evidence="1" key="1">
    <citation type="journal article" date="2021" name="Nat. Commun.">
        <title>Genetic determinants of endophytism in the Arabidopsis root mycobiome.</title>
        <authorList>
            <person name="Mesny F."/>
            <person name="Miyauchi S."/>
            <person name="Thiergart T."/>
            <person name="Pickel B."/>
            <person name="Atanasova L."/>
            <person name="Karlsson M."/>
            <person name="Huettel B."/>
            <person name="Barry K.W."/>
            <person name="Haridas S."/>
            <person name="Chen C."/>
            <person name="Bauer D."/>
            <person name="Andreopoulos W."/>
            <person name="Pangilinan J."/>
            <person name="LaButti K."/>
            <person name="Riley R."/>
            <person name="Lipzen A."/>
            <person name="Clum A."/>
            <person name="Drula E."/>
            <person name="Henrissat B."/>
            <person name="Kohler A."/>
            <person name="Grigoriev I.V."/>
            <person name="Martin F.M."/>
            <person name="Hacquard S."/>
        </authorList>
    </citation>
    <scope>NUCLEOTIDE SEQUENCE</scope>
    <source>
        <strain evidence="1">FSSC 5 MPI-SDFR-AT-0091</strain>
    </source>
</reference>
<dbReference type="EMBL" id="JAGTJS010000007">
    <property type="protein sequence ID" value="KAH7264547.1"/>
    <property type="molecule type" value="Genomic_DNA"/>
</dbReference>
<accession>A0A9P9HX45</accession>
<keyword evidence="2" id="KW-1185">Reference proteome</keyword>
<protein>
    <submittedName>
        <fullName evidence="1">Uncharacterized protein</fullName>
    </submittedName>
</protein>
<gene>
    <name evidence="1" type="ORF">B0J15DRAFT_511581</name>
</gene>
<evidence type="ECO:0000313" key="2">
    <source>
        <dbReference type="Proteomes" id="UP000736672"/>
    </source>
</evidence>
<sequence length="593" mass="67184">MNSMAAVLNWVVSSPTRPHDVAFAHIQGPAAIGKSLIIPNRLWLFIMLSGRTNISVVHVVSRSNLSILSVYGAQCVSEAVAGGGIPLTTLDYQQFLRLLKQSRQNGSWNVDPMGPLSPRTFFIIDIDKDFSAPFFLALYAAIEFSLSITEKQPQATMRLATMSSDPIDFLYYRLLCLSDLDVTRFVSSVTRFEPWQKVPVGSGEEDPFKAIISTQEQLNPDFQQTAVYFQDTPVLPPRWKEDEWEAWGWSSEQFQLDRHGNFPVESEPQTGHTMFNVPCGTRGFGKLQVSGYLHIILSKTRQRPIFDMETRQVVHVDLHVSQSEICQQLSWVDRTTCPRSRVYVYIDTEYMENQMEHPRRKDVLNHQLAGFIAGLGQFGGWPSRIRSLPRLVTLLAHEDESIKGIIDQTVQRLELQGLLRMEESEMGPVISLHDSIPNTFFALLPLIDYDTRLAYLLVQPSDPMTTWLKIQVAAMLAIGQDKLLSFQRGLYNPEDRLYVEIAMKTGYGANLAHVGALWMILGLLKKGKFEAEWEKRCISIRNILSPGQPRVDILDEIGTLTEDQVEALHWDCLRAFTFQIGVVNHPGDGRFPT</sequence>
<proteinExistence type="predicted"/>
<comment type="caution">
    <text evidence="1">The sequence shown here is derived from an EMBL/GenBank/DDBJ whole genome shotgun (WGS) entry which is preliminary data.</text>
</comment>
<dbReference type="AlphaFoldDB" id="A0A9P9HX45"/>